<dbReference type="PRINTS" id="PR00081">
    <property type="entry name" value="GDHRDH"/>
</dbReference>
<evidence type="ECO:0000313" key="4">
    <source>
        <dbReference type="EMBL" id="SDD54179.1"/>
    </source>
</evidence>
<dbReference type="InterPro" id="IPR001509">
    <property type="entry name" value="Epimerase_deHydtase"/>
</dbReference>
<dbReference type="RefSeq" id="WP_093031978.1">
    <property type="nucleotide sequence ID" value="NZ_FMZV01000008.1"/>
</dbReference>
<reference evidence="5" key="1">
    <citation type="submission" date="2016-10" db="EMBL/GenBank/DDBJ databases">
        <authorList>
            <person name="Varghese N."/>
            <person name="Submissions S."/>
        </authorList>
    </citation>
    <scope>NUCLEOTIDE SEQUENCE [LARGE SCALE GENOMIC DNA]</scope>
    <source>
        <strain evidence="5">CGMCC 1.9108</strain>
    </source>
</reference>
<proteinExistence type="inferred from homology"/>
<dbReference type="AlphaFoldDB" id="A0A1G6VKS9"/>
<name>A0A1G6VKS9_9RHOB</name>
<dbReference type="OrthoDB" id="5377001at2"/>
<dbReference type="InterPro" id="IPR002347">
    <property type="entry name" value="SDR_fam"/>
</dbReference>
<dbReference type="Proteomes" id="UP000199628">
    <property type="component" value="Unassembled WGS sequence"/>
</dbReference>
<accession>A0A1G6VKS9</accession>
<dbReference type="EMBL" id="FMZV01000008">
    <property type="protein sequence ID" value="SDD54179.1"/>
    <property type="molecule type" value="Genomic_DNA"/>
</dbReference>
<dbReference type="SMART" id="SM00822">
    <property type="entry name" value="PKS_KR"/>
    <property type="match status" value="1"/>
</dbReference>
<dbReference type="InterPro" id="IPR057326">
    <property type="entry name" value="KR_dom"/>
</dbReference>
<evidence type="ECO:0000256" key="1">
    <source>
        <dbReference type="ARBA" id="ARBA00005125"/>
    </source>
</evidence>
<sequence length="305" mass="32421">MEATSSRLGRVLVTGATGFLGSAVVRTLRSMDADVVGLSRRPAPTENPHVCLDLTQNDVAEVIQRHSITTIIHCAGAIGEPRDAGSWADCLAQHLTATDRLLTASLAQREPPRVVVTSSAAIYAPLEDGQHSADEAHPWRPSGRYGVAKAAATMLAQLEVQRGSPVAIGIPFNVIGPGQPPALVPQTFISQLQRDPDRLVVGDLTPIRDWVDVRDVARALVLLADPDCPTGRFNICTGRGQSVGMILERLLAVSGHAPKVSERSHLAPSAGVSRSVGNPSLLYASTGWEPAYSLDTSLKAMLRFP</sequence>
<dbReference type="Gene3D" id="3.40.50.720">
    <property type="entry name" value="NAD(P)-binding Rossmann-like Domain"/>
    <property type="match status" value="1"/>
</dbReference>
<protein>
    <submittedName>
        <fullName evidence="4">Nucleoside-diphosphate-sugar epimerase</fullName>
    </submittedName>
</protein>
<comment type="pathway">
    <text evidence="1">Bacterial outer membrane biogenesis; LPS O-antigen biosynthesis.</text>
</comment>
<dbReference type="STRING" id="639004.SAMN04488239_10889"/>
<dbReference type="PANTHER" id="PTHR43000">
    <property type="entry name" value="DTDP-D-GLUCOSE 4,6-DEHYDRATASE-RELATED"/>
    <property type="match status" value="1"/>
</dbReference>
<feature type="domain" description="Ketoreductase" evidence="3">
    <location>
        <begin position="9"/>
        <end position="178"/>
    </location>
</feature>
<dbReference type="Gene3D" id="3.90.25.10">
    <property type="entry name" value="UDP-galactose 4-epimerase, domain 1"/>
    <property type="match status" value="1"/>
</dbReference>
<dbReference type="SUPFAM" id="SSF51735">
    <property type="entry name" value="NAD(P)-binding Rossmann-fold domains"/>
    <property type="match status" value="1"/>
</dbReference>
<gene>
    <name evidence="4" type="ORF">SAMN04488239_10889</name>
</gene>
<organism evidence="4 5">
    <name type="scientific">Ruegeria marina</name>
    <dbReference type="NCBI Taxonomy" id="639004"/>
    <lineage>
        <taxon>Bacteria</taxon>
        <taxon>Pseudomonadati</taxon>
        <taxon>Pseudomonadota</taxon>
        <taxon>Alphaproteobacteria</taxon>
        <taxon>Rhodobacterales</taxon>
        <taxon>Roseobacteraceae</taxon>
        <taxon>Ruegeria</taxon>
    </lineage>
</organism>
<evidence type="ECO:0000259" key="3">
    <source>
        <dbReference type="SMART" id="SM00822"/>
    </source>
</evidence>
<evidence type="ECO:0000256" key="2">
    <source>
        <dbReference type="ARBA" id="ARBA00007637"/>
    </source>
</evidence>
<dbReference type="InterPro" id="IPR036291">
    <property type="entry name" value="NAD(P)-bd_dom_sf"/>
</dbReference>
<evidence type="ECO:0000313" key="5">
    <source>
        <dbReference type="Proteomes" id="UP000199628"/>
    </source>
</evidence>
<keyword evidence="5" id="KW-1185">Reference proteome</keyword>
<dbReference type="Pfam" id="PF01370">
    <property type="entry name" value="Epimerase"/>
    <property type="match status" value="1"/>
</dbReference>
<comment type="similarity">
    <text evidence="2">Belongs to the NAD(P)-dependent epimerase/dehydratase family.</text>
</comment>